<accession>A0A545AR30</accession>
<keyword evidence="3" id="KW-1185">Reference proteome</keyword>
<keyword evidence="1" id="KW-0732">Signal</keyword>
<dbReference type="InParanoid" id="A0A545AR30"/>
<evidence type="ECO:0000313" key="3">
    <source>
        <dbReference type="Proteomes" id="UP000317982"/>
    </source>
</evidence>
<feature type="chain" id="PRO_5022006882" evidence="1">
    <location>
        <begin position="26"/>
        <end position="66"/>
    </location>
</feature>
<dbReference type="RefSeq" id="WP_142705698.1">
    <property type="nucleotide sequence ID" value="NZ_VIRS01000011.1"/>
</dbReference>
<dbReference type="Proteomes" id="UP000317982">
    <property type="component" value="Unassembled WGS sequence"/>
</dbReference>
<evidence type="ECO:0000313" key="2">
    <source>
        <dbReference type="EMBL" id="TQS43786.1"/>
    </source>
</evidence>
<name>A0A545AR30_9ACTN</name>
<sequence>MFAKFSIALLVPVAAGLTFATPAAAEVPHRTISTQAQFCPGLICRPFFKTDRTLVEKRAQFIQKAP</sequence>
<feature type="signal peptide" evidence="1">
    <location>
        <begin position="1"/>
        <end position="25"/>
    </location>
</feature>
<dbReference type="EMBL" id="VIRS01000011">
    <property type="protein sequence ID" value="TQS43786.1"/>
    <property type="molecule type" value="Genomic_DNA"/>
</dbReference>
<evidence type="ECO:0000256" key="1">
    <source>
        <dbReference type="SAM" id="SignalP"/>
    </source>
</evidence>
<gene>
    <name evidence="2" type="ORF">FL583_17280</name>
</gene>
<proteinExistence type="predicted"/>
<comment type="caution">
    <text evidence="2">The sequence shown here is derived from an EMBL/GenBank/DDBJ whole genome shotgun (WGS) entry which is preliminary data.</text>
</comment>
<dbReference type="AlphaFoldDB" id="A0A545AR30"/>
<protein>
    <submittedName>
        <fullName evidence="2">Uncharacterized protein</fullName>
    </submittedName>
</protein>
<reference evidence="2 3" key="1">
    <citation type="submission" date="2019-07" db="EMBL/GenBank/DDBJ databases">
        <title>Cryptosporangium phraense sp. nov., isolated from plant litter.</title>
        <authorList>
            <person name="Suriyachadkun C."/>
        </authorList>
    </citation>
    <scope>NUCLEOTIDE SEQUENCE [LARGE SCALE GENOMIC DNA]</scope>
    <source>
        <strain evidence="2 3">A-T 5661</strain>
    </source>
</reference>
<organism evidence="2 3">
    <name type="scientific">Cryptosporangium phraense</name>
    <dbReference type="NCBI Taxonomy" id="2593070"/>
    <lineage>
        <taxon>Bacteria</taxon>
        <taxon>Bacillati</taxon>
        <taxon>Actinomycetota</taxon>
        <taxon>Actinomycetes</taxon>
        <taxon>Cryptosporangiales</taxon>
        <taxon>Cryptosporangiaceae</taxon>
        <taxon>Cryptosporangium</taxon>
    </lineage>
</organism>